<dbReference type="GO" id="GO:0020037">
    <property type="term" value="F:heme binding"/>
    <property type="evidence" value="ECO:0007669"/>
    <property type="project" value="InterPro"/>
</dbReference>
<dbReference type="InterPro" id="IPR010980">
    <property type="entry name" value="Cyt_c/b562"/>
</dbReference>
<dbReference type="Gene3D" id="1.20.120.10">
    <property type="entry name" value="Cytochrome c/b562"/>
    <property type="match status" value="1"/>
</dbReference>
<dbReference type="OrthoDB" id="5917034at2"/>
<feature type="signal peptide" evidence="3">
    <location>
        <begin position="1"/>
        <end position="23"/>
    </location>
</feature>
<dbReference type="Proteomes" id="UP000027219">
    <property type="component" value="Unassembled WGS sequence"/>
</dbReference>
<comment type="caution">
    <text evidence="5">The sequence shown here is derived from an EMBL/GenBank/DDBJ whole genome shotgun (WGS) entry which is preliminary data.</text>
</comment>
<keyword evidence="6" id="KW-1185">Reference proteome</keyword>
<reference evidence="4 7" key="2">
    <citation type="submission" date="2019-09" db="EMBL/GenBank/DDBJ databases">
        <title>Vibrio Fortis S7-72.</title>
        <authorList>
            <person name="Das S.K."/>
        </authorList>
    </citation>
    <scope>NUCLEOTIDE SEQUENCE [LARGE SCALE GENOMIC DNA]</scope>
    <source>
        <strain evidence="4 7">S7-72</strain>
    </source>
</reference>
<dbReference type="STRING" id="212667.VFDL14_14530"/>
<dbReference type="Pfam" id="PF07361">
    <property type="entry name" value="Cytochrom_B562"/>
    <property type="match status" value="1"/>
</dbReference>
<evidence type="ECO:0000256" key="1">
    <source>
        <dbReference type="ARBA" id="ARBA00005523"/>
    </source>
</evidence>
<proteinExistence type="inferred from homology"/>
<feature type="chain" id="PRO_5044538715" evidence="3">
    <location>
        <begin position="24"/>
        <end position="131"/>
    </location>
</feature>
<evidence type="ECO:0000256" key="2">
    <source>
        <dbReference type="ARBA" id="ARBA00022729"/>
    </source>
</evidence>
<organism evidence="5 6">
    <name type="scientific">Vibrio fortis</name>
    <dbReference type="NCBI Taxonomy" id="212667"/>
    <lineage>
        <taxon>Bacteria</taxon>
        <taxon>Pseudomonadati</taxon>
        <taxon>Pseudomonadota</taxon>
        <taxon>Gammaproteobacteria</taxon>
        <taxon>Vibrionales</taxon>
        <taxon>Vibrionaceae</taxon>
        <taxon>Vibrio</taxon>
    </lineage>
</organism>
<dbReference type="EMBL" id="JFFR01000009">
    <property type="protein sequence ID" value="KDN29394.1"/>
    <property type="molecule type" value="Genomic_DNA"/>
</dbReference>
<keyword evidence="2 3" id="KW-0732">Signal</keyword>
<sequence length="131" mass="14819">MKTRSILLSGLIAASVMSASAFASVDLKKNMQEMKLAFKQAAEAQSIEEMQKPMVRLDTLVAELKTGSYPAEKEQNFMEGFSKIQASIDSIEQKLEQGQFEEAKQELRTIDGLREQYHEKRNPSIWSKLFG</sequence>
<dbReference type="RefSeq" id="WP_032550337.1">
    <property type="nucleotide sequence ID" value="NZ_BTGL01000008.1"/>
</dbReference>
<protein>
    <submittedName>
        <fullName evidence="5">Cytochrome b562 family protein</fullName>
    </submittedName>
</protein>
<dbReference type="GO" id="GO:0009055">
    <property type="term" value="F:electron transfer activity"/>
    <property type="evidence" value="ECO:0007669"/>
    <property type="project" value="InterPro"/>
</dbReference>
<dbReference type="Proteomes" id="UP000326687">
    <property type="component" value="Unassembled WGS sequence"/>
</dbReference>
<comment type="similarity">
    <text evidence="1">Belongs to the cytochrome b562 family.</text>
</comment>
<evidence type="ECO:0000313" key="6">
    <source>
        <dbReference type="Proteomes" id="UP000027219"/>
    </source>
</evidence>
<dbReference type="GO" id="GO:0022900">
    <property type="term" value="P:electron transport chain"/>
    <property type="evidence" value="ECO:0007669"/>
    <property type="project" value="InterPro"/>
</dbReference>
<evidence type="ECO:0000256" key="3">
    <source>
        <dbReference type="SAM" id="SignalP"/>
    </source>
</evidence>
<gene>
    <name evidence="4" type="ORF">F2Z80_22330</name>
    <name evidence="5" type="ORF">VFDL14_14530</name>
</gene>
<accession>A0A066UYT8</accession>
<dbReference type="SUPFAM" id="SSF47175">
    <property type="entry name" value="Cytochromes"/>
    <property type="match status" value="1"/>
</dbReference>
<name>A0A066UYT8_9VIBR</name>
<dbReference type="InterPro" id="IPR009155">
    <property type="entry name" value="Cyt_b562"/>
</dbReference>
<evidence type="ECO:0000313" key="4">
    <source>
        <dbReference type="EMBL" id="KAB0301777.1"/>
    </source>
</evidence>
<dbReference type="GO" id="GO:0005506">
    <property type="term" value="F:iron ion binding"/>
    <property type="evidence" value="ECO:0007669"/>
    <property type="project" value="InterPro"/>
</dbReference>
<dbReference type="EMBL" id="VXDD01000003">
    <property type="protein sequence ID" value="KAB0301777.1"/>
    <property type="molecule type" value="Genomic_DNA"/>
</dbReference>
<evidence type="ECO:0000313" key="5">
    <source>
        <dbReference type="EMBL" id="KDN29394.1"/>
    </source>
</evidence>
<dbReference type="GO" id="GO:0042597">
    <property type="term" value="C:periplasmic space"/>
    <property type="evidence" value="ECO:0007669"/>
    <property type="project" value="InterPro"/>
</dbReference>
<evidence type="ECO:0000313" key="7">
    <source>
        <dbReference type="Proteomes" id="UP000326687"/>
    </source>
</evidence>
<dbReference type="AlphaFoldDB" id="A0A066UYT8"/>
<reference evidence="5 6" key="1">
    <citation type="submission" date="2014-02" db="EMBL/GenBank/DDBJ databases">
        <title>Vibrio fortis Dalian14 Genome Sequencing.</title>
        <authorList>
            <person name="Wang Y."/>
            <person name="Song L."/>
            <person name="Liu G."/>
            <person name="Ding J."/>
        </authorList>
    </citation>
    <scope>NUCLEOTIDE SEQUENCE [LARGE SCALE GENOMIC DNA]</scope>
    <source>
        <strain evidence="5 6">Dalian14</strain>
    </source>
</reference>